<keyword evidence="2" id="KW-0479">Metal-binding</keyword>
<name>A0A026WI30_OOCBI</name>
<dbReference type="Pfam" id="PF05699">
    <property type="entry name" value="Dimer_Tnp_hAT"/>
    <property type="match status" value="1"/>
</dbReference>
<feature type="domain" description="DDE Tnp4" evidence="4">
    <location>
        <begin position="217"/>
        <end position="352"/>
    </location>
</feature>
<dbReference type="SUPFAM" id="SSF53098">
    <property type="entry name" value="Ribonuclease H-like"/>
    <property type="match status" value="1"/>
</dbReference>
<organism evidence="5 6">
    <name type="scientific">Ooceraea biroi</name>
    <name type="common">Clonal raider ant</name>
    <name type="synonym">Cerapachys biroi</name>
    <dbReference type="NCBI Taxonomy" id="2015173"/>
    <lineage>
        <taxon>Eukaryota</taxon>
        <taxon>Metazoa</taxon>
        <taxon>Ecdysozoa</taxon>
        <taxon>Arthropoda</taxon>
        <taxon>Hexapoda</taxon>
        <taxon>Insecta</taxon>
        <taxon>Pterygota</taxon>
        <taxon>Neoptera</taxon>
        <taxon>Endopterygota</taxon>
        <taxon>Hymenoptera</taxon>
        <taxon>Apocrita</taxon>
        <taxon>Aculeata</taxon>
        <taxon>Formicoidea</taxon>
        <taxon>Formicidae</taxon>
        <taxon>Dorylinae</taxon>
        <taxon>Ooceraea</taxon>
    </lineage>
</organism>
<evidence type="ECO:0008006" key="7">
    <source>
        <dbReference type="Google" id="ProtNLM"/>
    </source>
</evidence>
<evidence type="ECO:0000259" key="3">
    <source>
        <dbReference type="Pfam" id="PF05699"/>
    </source>
</evidence>
<evidence type="ECO:0000259" key="4">
    <source>
        <dbReference type="Pfam" id="PF13359"/>
    </source>
</evidence>
<dbReference type="EMBL" id="KK107195">
    <property type="protein sequence ID" value="EZA55665.1"/>
    <property type="molecule type" value="Genomic_DNA"/>
</dbReference>
<dbReference type="GO" id="GO:0046872">
    <property type="term" value="F:metal ion binding"/>
    <property type="evidence" value="ECO:0007669"/>
    <property type="project" value="UniProtKB-KW"/>
</dbReference>
<keyword evidence="6" id="KW-1185">Reference proteome</keyword>
<feature type="domain" description="HAT C-terminal dimerisation" evidence="3">
    <location>
        <begin position="427"/>
        <end position="505"/>
    </location>
</feature>
<dbReference type="InterPro" id="IPR008906">
    <property type="entry name" value="HATC_C_dom"/>
</dbReference>
<dbReference type="PANTHER" id="PTHR47611:SF1">
    <property type="entry name" value="CCHC-TYPE DOMAIN-CONTAINING PROTEIN"/>
    <property type="match status" value="1"/>
</dbReference>
<comment type="cofactor">
    <cofactor evidence="1">
        <name>a divalent metal cation</name>
        <dbReference type="ChEBI" id="CHEBI:60240"/>
    </cofactor>
</comment>
<accession>A0A026WI30</accession>
<dbReference type="PANTHER" id="PTHR47611">
    <property type="entry name" value="HAT DIMERISATION DOMAIN, C-TERMINAL"/>
    <property type="match status" value="1"/>
</dbReference>
<protein>
    <recommendedName>
        <fullName evidence="7">HAT C-terminal dimerisation domain-containing protein</fullName>
    </recommendedName>
</protein>
<dbReference type="Proteomes" id="UP000053097">
    <property type="component" value="Unassembled WGS sequence"/>
</dbReference>
<proteinExistence type="predicted"/>
<evidence type="ECO:0000313" key="5">
    <source>
        <dbReference type="EMBL" id="EZA55665.1"/>
    </source>
</evidence>
<dbReference type="GO" id="GO:0046983">
    <property type="term" value="F:protein dimerization activity"/>
    <property type="evidence" value="ECO:0007669"/>
    <property type="project" value="InterPro"/>
</dbReference>
<dbReference type="InterPro" id="IPR027806">
    <property type="entry name" value="HARBI1_dom"/>
</dbReference>
<evidence type="ECO:0000256" key="1">
    <source>
        <dbReference type="ARBA" id="ARBA00001968"/>
    </source>
</evidence>
<dbReference type="OrthoDB" id="6765180at2759"/>
<evidence type="ECO:0000313" key="6">
    <source>
        <dbReference type="Proteomes" id="UP000053097"/>
    </source>
</evidence>
<evidence type="ECO:0000256" key="2">
    <source>
        <dbReference type="ARBA" id="ARBA00022723"/>
    </source>
</evidence>
<gene>
    <name evidence="5" type="ORF">X777_04307</name>
</gene>
<reference evidence="5 6" key="1">
    <citation type="journal article" date="2014" name="Curr. Biol.">
        <title>The genome of the clonal raider ant Cerapachys biroi.</title>
        <authorList>
            <person name="Oxley P.R."/>
            <person name="Ji L."/>
            <person name="Fetter-Pruneda I."/>
            <person name="McKenzie S.K."/>
            <person name="Li C."/>
            <person name="Hu H."/>
            <person name="Zhang G."/>
            <person name="Kronauer D.J."/>
        </authorList>
    </citation>
    <scope>NUCLEOTIDE SEQUENCE [LARGE SCALE GENOMIC DNA]</scope>
</reference>
<sequence>MAGRNRIHCYICDIKLQSRVMTNISGDENEQKRQIAIRRRSDLNHPPQQIQDNSCICLNCNRSINTEIDELVRDSEYLQLNVVKQTKNSSCIFCNQLQDLRKLSVKCRVKVFIIKNIYIPESTRCCLRHLDINGFIPRLLLEDLQFIKRPPITREQFQDLYTYCDSVLEPGQNVHRHVSKKHLLTFLCKIRQGLSDDFLRVIFRFDSRQAVSLAITTSFSMHKGHHLIKPALIVAPDGYILDIHGPYFSDSRNNNASMIENEMDATELREWFNNGDIFIVVRGYSDALPFLENLGINCKLPALLQQGQRQLNTDEANDSRLITKTRWIVEARNGHIKSVFKFFEGTVHMNHAINIGDFYRIAGAILNKYREPIIMEGANAELAQIMLQKFRIPNVVQTRVEMDNLHTRNARWVHLNMLRNEDKMPTDLKHYLDQPMIDRKKNLICYWINFASVYPTLSVIAKKYLAIVATSVPSERLFSRTGNILTDSRNRLSSDHLQQLLLLNSLTIKDWQLNKE</sequence>
<dbReference type="InterPro" id="IPR012337">
    <property type="entry name" value="RNaseH-like_sf"/>
</dbReference>
<dbReference type="Pfam" id="PF13359">
    <property type="entry name" value="DDE_Tnp_4"/>
    <property type="match status" value="1"/>
</dbReference>
<dbReference type="AlphaFoldDB" id="A0A026WI30"/>